<dbReference type="NCBIfam" id="TIGR01855">
    <property type="entry name" value="IMP_synth_hisH"/>
    <property type="match status" value="1"/>
</dbReference>
<dbReference type="Pfam" id="PF00117">
    <property type="entry name" value="GATase"/>
    <property type="match status" value="1"/>
</dbReference>
<dbReference type="PANTHER" id="PTHR42701:SF1">
    <property type="entry name" value="IMIDAZOLE GLYCEROL PHOSPHATE SYNTHASE SUBUNIT HISH"/>
    <property type="match status" value="1"/>
</dbReference>
<evidence type="ECO:0000256" key="5">
    <source>
        <dbReference type="ARBA" id="ARBA00022962"/>
    </source>
</evidence>
<keyword evidence="6 10" id="KW-0368">Histidine biosynthesis</keyword>
<keyword evidence="7 10" id="KW-0456">Lyase</keyword>
<keyword evidence="5 10" id="KW-0315">Glutamine amidotransferase</keyword>
<comment type="pathway">
    <text evidence="1 10">Amino-acid biosynthesis; L-histidine biosynthesis; L-histidine from 5-phospho-alpha-D-ribose 1-diphosphate: step 5/9.</text>
</comment>
<proteinExistence type="inferred from homology"/>
<feature type="active site" evidence="10 11">
    <location>
        <position position="180"/>
    </location>
</feature>
<dbReference type="InterPro" id="IPR029062">
    <property type="entry name" value="Class_I_gatase-like"/>
</dbReference>
<comment type="subunit">
    <text evidence="2 10">Heterodimer of HisH and HisF.</text>
</comment>
<dbReference type="PIRSF" id="PIRSF000495">
    <property type="entry name" value="Amidotransf_hisH"/>
    <property type="match status" value="1"/>
</dbReference>
<dbReference type="EMBL" id="BMOF01000077">
    <property type="protein sequence ID" value="GGK08290.1"/>
    <property type="molecule type" value="Genomic_DNA"/>
</dbReference>
<feature type="active site" evidence="10 11">
    <location>
        <position position="182"/>
    </location>
</feature>
<evidence type="ECO:0000256" key="9">
    <source>
        <dbReference type="ARBA" id="ARBA00049534"/>
    </source>
</evidence>
<evidence type="ECO:0000256" key="6">
    <source>
        <dbReference type="ARBA" id="ARBA00023102"/>
    </source>
</evidence>
<keyword evidence="14" id="KW-1185">Reference proteome</keyword>
<reference evidence="13" key="2">
    <citation type="submission" date="2020-09" db="EMBL/GenBank/DDBJ databases">
        <authorList>
            <person name="Sun Q."/>
            <person name="Ohkuma M."/>
        </authorList>
    </citation>
    <scope>NUCLEOTIDE SEQUENCE</scope>
    <source>
        <strain evidence="13">JCM 14719</strain>
    </source>
</reference>
<comment type="catalytic activity">
    <reaction evidence="9 10">
        <text>L-glutamine + H2O = L-glutamate + NH4(+)</text>
        <dbReference type="Rhea" id="RHEA:15889"/>
        <dbReference type="ChEBI" id="CHEBI:15377"/>
        <dbReference type="ChEBI" id="CHEBI:28938"/>
        <dbReference type="ChEBI" id="CHEBI:29985"/>
        <dbReference type="ChEBI" id="CHEBI:58359"/>
        <dbReference type="EC" id="3.5.1.2"/>
    </reaction>
</comment>
<evidence type="ECO:0000256" key="10">
    <source>
        <dbReference type="HAMAP-Rule" id="MF_00278"/>
    </source>
</evidence>
<keyword evidence="3 10" id="KW-0028">Amino-acid biosynthesis</keyword>
<gene>
    <name evidence="10 13" type="primary">hisH</name>
    <name evidence="13" type="ORF">GCM10007043_22990</name>
</gene>
<dbReference type="AlphaFoldDB" id="A0A8J3FG90"/>
<evidence type="ECO:0000256" key="4">
    <source>
        <dbReference type="ARBA" id="ARBA00022801"/>
    </source>
</evidence>
<evidence type="ECO:0000259" key="12">
    <source>
        <dbReference type="Pfam" id="PF00117"/>
    </source>
</evidence>
<feature type="domain" description="Glutamine amidotransferase" evidence="12">
    <location>
        <begin position="4"/>
        <end position="196"/>
    </location>
</feature>
<dbReference type="RefSeq" id="WP_188818195.1">
    <property type="nucleotide sequence ID" value="NZ_BMOF01000077.1"/>
</dbReference>
<keyword evidence="4 10" id="KW-0378">Hydrolase</keyword>
<evidence type="ECO:0000256" key="11">
    <source>
        <dbReference type="PIRSR" id="PIRSR000495-1"/>
    </source>
</evidence>
<dbReference type="CDD" id="cd01748">
    <property type="entry name" value="GATase1_IGP_Synthase"/>
    <property type="match status" value="1"/>
</dbReference>
<reference evidence="13" key="1">
    <citation type="journal article" date="2014" name="Int. J. Syst. Evol. Microbiol.">
        <title>Complete genome sequence of Corynebacterium casei LMG S-19264T (=DSM 44701T), isolated from a smear-ripened cheese.</title>
        <authorList>
            <consortium name="US DOE Joint Genome Institute (JGI-PGF)"/>
            <person name="Walter F."/>
            <person name="Albersmeier A."/>
            <person name="Kalinowski J."/>
            <person name="Ruckert C."/>
        </authorList>
    </citation>
    <scope>NUCLEOTIDE SEQUENCE</scope>
    <source>
        <strain evidence="13">JCM 14719</strain>
    </source>
</reference>
<dbReference type="HAMAP" id="MF_00278">
    <property type="entry name" value="HisH"/>
    <property type="match status" value="1"/>
</dbReference>
<dbReference type="GO" id="GO:0000105">
    <property type="term" value="P:L-histidine biosynthetic process"/>
    <property type="evidence" value="ECO:0007669"/>
    <property type="project" value="UniProtKB-UniRule"/>
</dbReference>
<comment type="catalytic activity">
    <reaction evidence="8 10">
        <text>5-[(5-phospho-1-deoxy-D-ribulos-1-ylimino)methylamino]-1-(5-phospho-beta-D-ribosyl)imidazole-4-carboxamide + L-glutamine = D-erythro-1-(imidazol-4-yl)glycerol 3-phosphate + 5-amino-1-(5-phospho-beta-D-ribosyl)imidazole-4-carboxamide + L-glutamate + H(+)</text>
        <dbReference type="Rhea" id="RHEA:24793"/>
        <dbReference type="ChEBI" id="CHEBI:15378"/>
        <dbReference type="ChEBI" id="CHEBI:29985"/>
        <dbReference type="ChEBI" id="CHEBI:58278"/>
        <dbReference type="ChEBI" id="CHEBI:58359"/>
        <dbReference type="ChEBI" id="CHEBI:58475"/>
        <dbReference type="ChEBI" id="CHEBI:58525"/>
        <dbReference type="EC" id="4.3.2.10"/>
    </reaction>
</comment>
<dbReference type="GO" id="GO:0004359">
    <property type="term" value="F:glutaminase activity"/>
    <property type="evidence" value="ECO:0007669"/>
    <property type="project" value="UniProtKB-EC"/>
</dbReference>
<evidence type="ECO:0000256" key="1">
    <source>
        <dbReference type="ARBA" id="ARBA00005091"/>
    </source>
</evidence>
<dbReference type="Proteomes" id="UP000637720">
    <property type="component" value="Unassembled WGS sequence"/>
</dbReference>
<dbReference type="InterPro" id="IPR017926">
    <property type="entry name" value="GATASE"/>
</dbReference>
<dbReference type="PROSITE" id="PS51273">
    <property type="entry name" value="GATASE_TYPE_1"/>
    <property type="match status" value="1"/>
</dbReference>
<keyword evidence="10" id="KW-0963">Cytoplasm</keyword>
<accession>A0A8J3FG90</accession>
<comment type="caution">
    <text evidence="13">The sequence shown here is derived from an EMBL/GenBank/DDBJ whole genome shotgun (WGS) entry which is preliminary data.</text>
</comment>
<evidence type="ECO:0000313" key="13">
    <source>
        <dbReference type="EMBL" id="GGK08290.1"/>
    </source>
</evidence>
<dbReference type="Gene3D" id="3.40.50.880">
    <property type="match status" value="1"/>
</dbReference>
<feature type="active site" description="Nucleophile" evidence="10 11">
    <location>
        <position position="79"/>
    </location>
</feature>
<dbReference type="GO" id="GO:0016829">
    <property type="term" value="F:lyase activity"/>
    <property type="evidence" value="ECO:0007669"/>
    <property type="project" value="UniProtKB-KW"/>
</dbReference>
<dbReference type="InterPro" id="IPR010139">
    <property type="entry name" value="Imidazole-glycPsynth_HisH"/>
</dbReference>
<sequence>MIAIVDYGMGNLYSVRCALERLGFSGFVTADPDDLERARGIILPGVGAFGDAMANLRRRGLDRVLVDAAQAGKPLLGICLGMQLLFEESEEHGRHAGLGLLPSRVVRFRGSFKIPHMGWNRLRYLRASPLLAGVPEGYVYFVHSYYVEPGGRDILLAVCDYHGEVPAIVGRGRLFGMQFHPEKSGKTGLALLANFARLCGAPAAGRSQPVTEGERR</sequence>
<evidence type="ECO:0000313" key="14">
    <source>
        <dbReference type="Proteomes" id="UP000637720"/>
    </source>
</evidence>
<dbReference type="PANTHER" id="PTHR42701">
    <property type="entry name" value="IMIDAZOLE GLYCEROL PHOSPHATE SYNTHASE SUBUNIT HISH"/>
    <property type="match status" value="1"/>
</dbReference>
<dbReference type="EC" id="3.5.1.2" evidence="10"/>
<dbReference type="UniPathway" id="UPA00031">
    <property type="reaction ID" value="UER00010"/>
</dbReference>
<dbReference type="PROSITE" id="PS51274">
    <property type="entry name" value="GATASE_COBBQ"/>
    <property type="match status" value="1"/>
</dbReference>
<comment type="function">
    <text evidence="10">IGPS catalyzes the conversion of PRFAR and glutamine to IGP, AICAR and glutamate. The HisH subunit catalyzes the hydrolysis of glutamine to glutamate and ammonia as part of the synthesis of IGP and AICAR. The resulting ammonia molecule is channeled to the active site of HisF.</text>
</comment>
<dbReference type="EC" id="4.3.2.10" evidence="10"/>
<protein>
    <recommendedName>
        <fullName evidence="10">Imidazole glycerol phosphate synthase subunit HisH</fullName>
        <ecNumber evidence="10">4.3.2.10</ecNumber>
    </recommendedName>
    <alternativeName>
        <fullName evidence="10">IGP synthase glutaminase subunit</fullName>
        <ecNumber evidence="10">3.5.1.2</ecNumber>
    </alternativeName>
    <alternativeName>
        <fullName evidence="10">IGP synthase subunit HisH</fullName>
    </alternativeName>
    <alternativeName>
        <fullName evidence="10">ImGP synthase subunit HisH</fullName>
        <shortName evidence="10">IGPS subunit HisH</shortName>
    </alternativeName>
</protein>
<organism evidence="13 14">
    <name type="scientific">Calditerricola satsumensis</name>
    <dbReference type="NCBI Taxonomy" id="373054"/>
    <lineage>
        <taxon>Bacteria</taxon>
        <taxon>Bacillati</taxon>
        <taxon>Bacillota</taxon>
        <taxon>Bacilli</taxon>
        <taxon>Bacillales</taxon>
        <taxon>Bacillaceae</taxon>
        <taxon>Calditerricola</taxon>
    </lineage>
</organism>
<evidence type="ECO:0000256" key="3">
    <source>
        <dbReference type="ARBA" id="ARBA00022605"/>
    </source>
</evidence>
<evidence type="ECO:0000256" key="8">
    <source>
        <dbReference type="ARBA" id="ARBA00047838"/>
    </source>
</evidence>
<name>A0A8J3FG90_9BACI</name>
<evidence type="ECO:0000256" key="2">
    <source>
        <dbReference type="ARBA" id="ARBA00011152"/>
    </source>
</evidence>
<dbReference type="GO" id="GO:0000107">
    <property type="term" value="F:imidazoleglycerol-phosphate synthase activity"/>
    <property type="evidence" value="ECO:0007669"/>
    <property type="project" value="UniProtKB-UniRule"/>
</dbReference>
<dbReference type="SUPFAM" id="SSF52317">
    <property type="entry name" value="Class I glutamine amidotransferase-like"/>
    <property type="match status" value="1"/>
</dbReference>
<comment type="subcellular location">
    <subcellularLocation>
        <location evidence="10">Cytoplasm</location>
    </subcellularLocation>
</comment>
<evidence type="ECO:0000256" key="7">
    <source>
        <dbReference type="ARBA" id="ARBA00023239"/>
    </source>
</evidence>
<dbReference type="GO" id="GO:0005737">
    <property type="term" value="C:cytoplasm"/>
    <property type="evidence" value="ECO:0007669"/>
    <property type="project" value="UniProtKB-SubCell"/>
</dbReference>